<dbReference type="EMBL" id="QMBQ01000001">
    <property type="protein sequence ID" value="RAZ80064.1"/>
    <property type="molecule type" value="Genomic_DNA"/>
</dbReference>
<dbReference type="OrthoDB" id="6776301at2"/>
<dbReference type="Pfam" id="PF13416">
    <property type="entry name" value="SBP_bac_8"/>
    <property type="match status" value="1"/>
</dbReference>
<evidence type="ECO:0000313" key="6">
    <source>
        <dbReference type="EMBL" id="RAZ80064.1"/>
    </source>
</evidence>
<dbReference type="PROSITE" id="PS51318">
    <property type="entry name" value="TAT"/>
    <property type="match status" value="1"/>
</dbReference>
<keyword evidence="3" id="KW-0732">Signal</keyword>
<reference evidence="6 7" key="1">
    <citation type="submission" date="2018-07" db="EMBL/GenBank/DDBJ databases">
        <title>Diversity of Mesorhizobium strains in Brazil.</title>
        <authorList>
            <person name="Helene L.C.F."/>
            <person name="Dall'Agnol R."/>
            <person name="Delamuta J.R.M."/>
            <person name="Hungria M."/>
        </authorList>
    </citation>
    <scope>NUCLEOTIDE SEQUENCE [LARGE SCALE GENOMIC DNA]</scope>
    <source>
        <strain evidence="6 7">CNPSo 3140</strain>
    </source>
</reference>
<keyword evidence="7" id="KW-1185">Reference proteome</keyword>
<sequence>MDHKHLHAGAAHGKHSKGGGRLNRRTLVKSIVGGGIAALGAPYFIRNARASSGELNILGWAEELPEAVTKLFTKQTGIAIKITPFSSNEEQMNKLMATEGDGFDLCQPTIDRAAQFRDLGVLAPINVSQLPVDNILPSVMAGMKAWHFDDGLYSLPHCWGTEAIGWRSDLTTLDYKSLSYGTLWRDEYVGKVQGKPDTLLLGIGLWFDASGKLPSNRMLDTYKDEATMRKVFDEILAFATAKKAQIRQFFETSDMVKSGFMENGCVIGQVWDGPALSLQKEGKPVRYMAPQEGAQSWIDGLSLVAASKNVDQAYEFLKFLYTPEVSAMIAEGSGYNGVMNGTDAFLPPEIKKNFAEAYPGDALSKLWSRPEEPGWYGTIRNEYSEKFKAA</sequence>
<dbReference type="PANTHER" id="PTHR30222">
    <property type="entry name" value="SPERMIDINE/PUTRESCINE-BINDING PERIPLASMIC PROTEIN"/>
    <property type="match status" value="1"/>
</dbReference>
<gene>
    <name evidence="6" type="ORF">DPM35_01845</name>
</gene>
<dbReference type="InterPro" id="IPR001188">
    <property type="entry name" value="Sperm_putr-bd"/>
</dbReference>
<dbReference type="Proteomes" id="UP000251956">
    <property type="component" value="Unassembled WGS sequence"/>
</dbReference>
<dbReference type="GO" id="GO:0019808">
    <property type="term" value="F:polyamine binding"/>
    <property type="evidence" value="ECO:0007669"/>
    <property type="project" value="InterPro"/>
</dbReference>
<name>A0A330H2D2_9HYPH</name>
<evidence type="ECO:0000256" key="1">
    <source>
        <dbReference type="ARBA" id="ARBA00004418"/>
    </source>
</evidence>
<comment type="caution">
    <text evidence="6">The sequence shown here is derived from an EMBL/GenBank/DDBJ whole genome shotgun (WGS) entry which is preliminary data.</text>
</comment>
<dbReference type="SUPFAM" id="SSF53850">
    <property type="entry name" value="Periplasmic binding protein-like II"/>
    <property type="match status" value="1"/>
</dbReference>
<dbReference type="AlphaFoldDB" id="A0A330H2D2"/>
<dbReference type="GO" id="GO:0042597">
    <property type="term" value="C:periplasmic space"/>
    <property type="evidence" value="ECO:0007669"/>
    <property type="project" value="UniProtKB-SubCell"/>
</dbReference>
<evidence type="ECO:0000256" key="4">
    <source>
        <dbReference type="ARBA" id="ARBA00022764"/>
    </source>
</evidence>
<dbReference type="Gene3D" id="3.40.190.10">
    <property type="entry name" value="Periplasmic binding protein-like II"/>
    <property type="match status" value="2"/>
</dbReference>
<dbReference type="RefSeq" id="WP_112125629.1">
    <property type="nucleotide sequence ID" value="NZ_QMBQ01000001.1"/>
</dbReference>
<dbReference type="PRINTS" id="PR00909">
    <property type="entry name" value="SPERMDNBNDNG"/>
</dbReference>
<proteinExistence type="predicted"/>
<evidence type="ECO:0000256" key="3">
    <source>
        <dbReference type="ARBA" id="ARBA00022729"/>
    </source>
</evidence>
<keyword evidence="2" id="KW-0813">Transport</keyword>
<dbReference type="PANTHER" id="PTHR30222:SF17">
    <property type="entry name" value="SPERMIDINE_PUTRESCINE-BINDING PERIPLASMIC PROTEIN"/>
    <property type="match status" value="1"/>
</dbReference>
<evidence type="ECO:0000313" key="7">
    <source>
        <dbReference type="Proteomes" id="UP000251956"/>
    </source>
</evidence>
<feature type="region of interest" description="Disordered" evidence="5">
    <location>
        <begin position="1"/>
        <end position="21"/>
    </location>
</feature>
<accession>A0A330H2D2</accession>
<dbReference type="InterPro" id="IPR006059">
    <property type="entry name" value="SBP"/>
</dbReference>
<evidence type="ECO:0000256" key="2">
    <source>
        <dbReference type="ARBA" id="ARBA00022448"/>
    </source>
</evidence>
<keyword evidence="4" id="KW-0574">Periplasm</keyword>
<comment type="subcellular location">
    <subcellularLocation>
        <location evidence="1">Periplasm</location>
    </subcellularLocation>
</comment>
<dbReference type="InterPro" id="IPR006311">
    <property type="entry name" value="TAT_signal"/>
</dbReference>
<dbReference type="GO" id="GO:0015846">
    <property type="term" value="P:polyamine transport"/>
    <property type="evidence" value="ECO:0007669"/>
    <property type="project" value="InterPro"/>
</dbReference>
<evidence type="ECO:0000256" key="5">
    <source>
        <dbReference type="SAM" id="MobiDB-lite"/>
    </source>
</evidence>
<organism evidence="6 7">
    <name type="scientific">Mesorhizobium atlanticum</name>
    <dbReference type="NCBI Taxonomy" id="2233532"/>
    <lineage>
        <taxon>Bacteria</taxon>
        <taxon>Pseudomonadati</taxon>
        <taxon>Pseudomonadota</taxon>
        <taxon>Alphaproteobacteria</taxon>
        <taxon>Hyphomicrobiales</taxon>
        <taxon>Phyllobacteriaceae</taxon>
        <taxon>Mesorhizobium</taxon>
    </lineage>
</organism>
<protein>
    <submittedName>
        <fullName evidence="6">ABC transporter substrate-binding protein</fullName>
    </submittedName>
</protein>